<protein>
    <recommendedName>
        <fullName evidence="4">Tape measure protein</fullName>
    </recommendedName>
</protein>
<evidence type="ECO:0000313" key="2">
    <source>
        <dbReference type="EMBL" id="OSC34662.1"/>
    </source>
</evidence>
<dbReference type="EMBL" id="NCXO01000008">
    <property type="protein sequence ID" value="OSC34662.1"/>
    <property type="molecule type" value="Genomic_DNA"/>
</dbReference>
<feature type="compositionally biased region" description="Basic and acidic residues" evidence="1">
    <location>
        <begin position="55"/>
        <end position="69"/>
    </location>
</feature>
<sequence length="1023" mass="105747">MIPETSQIAERLSAAFREVDPKAREAGKRWGREIQQGLGDIDVDLDTRQAQAKVDKLSSDVEDHDREMPVDADTSSARRSVDALDARIEGRTRTMRVDVDRTALSRLGGSLGSTGALKTNAYALAAASLPALTTGLTQVLGGVQQIAQAGLAMPGIFTAAASSIGTAVLGFQGVGDAITTMWDAAASGDPKDLEKAQAALQGLAPAAREVVGAVAELRPQLMGLKATAQQHIFAGLSDDLTHFANSVLPTVNTGLAKMADSWNATFSEMMRVGGLDSTKGMFARIFGDSAQAQQIVNGAIEPLTNALGKLSVAGADALPRIASGVVSLSQRFSSAIDQWSASGQLGKWINEGLTGLTELGNAFINVGRIINSLTTAAGGGKFLQWLETATDKLANFMALPSTQATMQNFFRQGADDLRQWGDLLKALLPVLQGVLDGAHRWGQVLLPILTDVANVLGQMPGLISAVVTAFLAWRTISGVNSLMSKLTGVGTALTGLPGKATFAANGISKALSLIVVPEIGKMLNDQLDQWLKDNHPTLDKLNHTGTPGNLGKSARDWVNEHAPWIGKHLPGYKAPQSDSDSSNALDWYKSMYPGLADDNATPSGLPAPNTKGITKSNPLPVTIADAPAIPQSVVTPSVSIPAIPAAASAVTVPATSAVRGPGMKAVPIPGMAGGPAVGAGDAIYFAKSRGDGRPYLFGGIGPYYDCSGYISGIYAAITGKNTHHRYFSTDTNFEALGFEPGLVPGGFNIGVHRGGPGGGHMAATLPNGVNVESGGVHDSTLYGGSAVGAANSEFELKYHLPKSLWLGGANNKRTVHSKNLIGTKSNPMYTLPAGAQAAMGGAGTAATAATAGSAKGMSQGEQLGRGIGKGLLQLFGFDGSVFGDPSQFGLTKTLGAISKVKVHVGNQTFGMFGPQGGAGGGISGLGGALNMISNIPKPFGDLAIGKQQEAPAPFMPALPASTSVNLPSPKAPGAPQQQAPQQRGGNQMTVNQTFNGVTPDEAMQRGREKMQGPARAMLNSMPR</sequence>
<name>A0AA91SSC9_9MYCO</name>
<keyword evidence="3" id="KW-1185">Reference proteome</keyword>
<feature type="region of interest" description="Disordered" evidence="1">
    <location>
        <begin position="55"/>
        <end position="78"/>
    </location>
</feature>
<accession>A0AA91SSC9</accession>
<organism evidence="2 3">
    <name type="scientific">Mycolicibacillus koreensis</name>
    <dbReference type="NCBI Taxonomy" id="1069220"/>
    <lineage>
        <taxon>Bacteria</taxon>
        <taxon>Bacillati</taxon>
        <taxon>Actinomycetota</taxon>
        <taxon>Actinomycetes</taxon>
        <taxon>Mycobacteriales</taxon>
        <taxon>Mycobacteriaceae</taxon>
        <taxon>Mycolicibacillus</taxon>
    </lineage>
</organism>
<evidence type="ECO:0000313" key="3">
    <source>
        <dbReference type="Proteomes" id="UP000193577"/>
    </source>
</evidence>
<evidence type="ECO:0000256" key="1">
    <source>
        <dbReference type="SAM" id="MobiDB-lite"/>
    </source>
</evidence>
<comment type="caution">
    <text evidence="2">The sequence shown here is derived from an EMBL/GenBank/DDBJ whole genome shotgun (WGS) entry which is preliminary data.</text>
</comment>
<feature type="compositionally biased region" description="Low complexity" evidence="1">
    <location>
        <begin position="971"/>
        <end position="987"/>
    </location>
</feature>
<dbReference type="AlphaFoldDB" id="A0AA91SSC9"/>
<evidence type="ECO:0008006" key="4">
    <source>
        <dbReference type="Google" id="ProtNLM"/>
    </source>
</evidence>
<feature type="region of interest" description="Disordered" evidence="1">
    <location>
        <begin position="953"/>
        <end position="1023"/>
    </location>
</feature>
<reference evidence="2 3" key="1">
    <citation type="submission" date="2017-04" db="EMBL/GenBank/DDBJ databases">
        <title>The new phylogeny of genus Mycobacterium.</title>
        <authorList>
            <person name="Tortoli E."/>
            <person name="Trovato A."/>
            <person name="Cirillo D.M."/>
        </authorList>
    </citation>
    <scope>NUCLEOTIDE SEQUENCE [LARGE SCALE GENOMIC DNA]</scope>
    <source>
        <strain evidence="2 3">KCTC 19819</strain>
    </source>
</reference>
<proteinExistence type="predicted"/>
<dbReference type="Proteomes" id="UP000193577">
    <property type="component" value="Unassembled WGS sequence"/>
</dbReference>
<gene>
    <name evidence="2" type="ORF">B8W67_05250</name>
</gene>